<keyword evidence="9" id="KW-0406">Ion transport</keyword>
<keyword evidence="7" id="KW-0732">Signal</keyword>
<keyword evidence="13 14" id="KW-0998">Cell outer membrane</keyword>
<keyword evidence="5" id="KW-0410">Iron transport</keyword>
<dbReference type="InterPro" id="IPR011662">
    <property type="entry name" value="Secretin/TonB_short_N"/>
</dbReference>
<comment type="subcellular location">
    <subcellularLocation>
        <location evidence="1 14">Cell outer membrane</location>
        <topology evidence="1 14">Multi-pass membrane protein</topology>
    </subcellularLocation>
</comment>
<evidence type="ECO:0000256" key="6">
    <source>
        <dbReference type="ARBA" id="ARBA00022692"/>
    </source>
</evidence>
<dbReference type="Pfam" id="PF07715">
    <property type="entry name" value="Plug"/>
    <property type="match status" value="1"/>
</dbReference>
<dbReference type="GO" id="GO:0015344">
    <property type="term" value="F:siderophore uptake transmembrane transporter activity"/>
    <property type="evidence" value="ECO:0007669"/>
    <property type="project" value="TreeGrafter"/>
</dbReference>
<feature type="short sequence motif" description="TonB C-terminal box" evidence="15">
    <location>
        <begin position="797"/>
        <end position="814"/>
    </location>
</feature>
<keyword evidence="4 14" id="KW-1134">Transmembrane beta strand</keyword>
<dbReference type="InterPro" id="IPR010105">
    <property type="entry name" value="TonB_sidphr_rcpt"/>
</dbReference>
<evidence type="ECO:0000256" key="11">
    <source>
        <dbReference type="ARBA" id="ARBA00023136"/>
    </source>
</evidence>
<dbReference type="GO" id="GO:0015891">
    <property type="term" value="P:siderophore transport"/>
    <property type="evidence" value="ECO:0007669"/>
    <property type="project" value="InterPro"/>
</dbReference>
<evidence type="ECO:0000259" key="17">
    <source>
        <dbReference type="SMART" id="SM00965"/>
    </source>
</evidence>
<dbReference type="PANTHER" id="PTHR32552:SF82">
    <property type="entry name" value="FCUA PROTEIN"/>
    <property type="match status" value="1"/>
</dbReference>
<dbReference type="PROSITE" id="PS01156">
    <property type="entry name" value="TONB_DEPENDENT_REC_2"/>
    <property type="match status" value="1"/>
</dbReference>
<keyword evidence="11 14" id="KW-0472">Membrane</keyword>
<dbReference type="PROSITE" id="PS52016">
    <property type="entry name" value="TONB_DEPENDENT_REC_3"/>
    <property type="match status" value="1"/>
</dbReference>
<accession>A0A246WVQ8</accession>
<keyword evidence="6 14" id="KW-0812">Transmembrane</keyword>
<dbReference type="PANTHER" id="PTHR32552">
    <property type="entry name" value="FERRICHROME IRON RECEPTOR-RELATED"/>
    <property type="match status" value="1"/>
</dbReference>
<evidence type="ECO:0000256" key="14">
    <source>
        <dbReference type="PROSITE-ProRule" id="PRU01360"/>
    </source>
</evidence>
<evidence type="ECO:0000256" key="10">
    <source>
        <dbReference type="ARBA" id="ARBA00023077"/>
    </source>
</evidence>
<evidence type="ECO:0000256" key="12">
    <source>
        <dbReference type="ARBA" id="ARBA00023170"/>
    </source>
</evidence>
<dbReference type="InterPro" id="IPR037066">
    <property type="entry name" value="Plug_dom_sf"/>
</dbReference>
<dbReference type="InterPro" id="IPR039426">
    <property type="entry name" value="TonB-dep_rcpt-like"/>
</dbReference>
<name>A0A246WVQ8_9BURK</name>
<dbReference type="SUPFAM" id="SSF56935">
    <property type="entry name" value="Porins"/>
    <property type="match status" value="1"/>
</dbReference>
<dbReference type="NCBIfam" id="TIGR01783">
    <property type="entry name" value="TonB-siderophor"/>
    <property type="match status" value="1"/>
</dbReference>
<protein>
    <submittedName>
        <fullName evidence="18">TonB-dependent siderophore receptor</fullName>
    </submittedName>
</protein>
<dbReference type="InterPro" id="IPR012910">
    <property type="entry name" value="Plug_dom"/>
</dbReference>
<feature type="domain" description="Secretin/TonB short N-terminal" evidence="17">
    <location>
        <begin position="81"/>
        <end position="132"/>
    </location>
</feature>
<comment type="caution">
    <text evidence="18">The sequence shown here is derived from an EMBL/GenBank/DDBJ whole genome shotgun (WGS) entry which is preliminary data.</text>
</comment>
<evidence type="ECO:0000256" key="16">
    <source>
        <dbReference type="RuleBase" id="RU003357"/>
    </source>
</evidence>
<dbReference type="AlphaFoldDB" id="A0A246WVQ8"/>
<dbReference type="InterPro" id="IPR010917">
    <property type="entry name" value="TonB_rcpt_CS"/>
</dbReference>
<dbReference type="EMBL" id="NJGU01000001">
    <property type="protein sequence ID" value="OWY30771.1"/>
    <property type="molecule type" value="Genomic_DNA"/>
</dbReference>
<evidence type="ECO:0000313" key="19">
    <source>
        <dbReference type="Proteomes" id="UP000197596"/>
    </source>
</evidence>
<evidence type="ECO:0000256" key="15">
    <source>
        <dbReference type="PROSITE-ProRule" id="PRU10144"/>
    </source>
</evidence>
<sequence length="814" mass="87932">MHFIRPRSASAPGRRPSGASPAPACAAHFLAAGVIALWCAFPLSSARAAASPDSSGRMLAYDIPAGPLDQALNLYALHSHTLLVIDPVLAQGKRSAGLRGSYDKERALELLLAGSGLQAERRADDSVVLRRRDDDMASLPVVSVVAGADPGREGMRRAIAGGALGARAVLDTPFSVSVVEREEIQERQVTTVEQAFRLDPSVTAASGEYARGSSILVRGLGIDETDGLKMDGLAMPGWGNDMLPLEMFERVELLKGASGFMYGFGAPGAIMNYVLKRPVDDNVFAVDVGYKTGSLLAQHIDAGGRAGDDKRFGYRVNLVHEQGGTYFTGGELVRDAASLALELKLTSRLTLSFDTLYARRKSLGNAFWGFALGKGLPIPATIEPGTRQQPAGSYFNNENIMVSTGLQWRLEEGWKARLDYRYAREDVDYVYSTVRIGNAAGDTTVSQSAGIYGFQFQQLQAMLEGQVRTGAVTHQLALGASRQVYQMLDDRDATIATVGAGSLYRDNSLGTGGISNDGHRQYRSTDIVQDALFASDTLALDERWSLIAGARYTRFDQRDYNDDGTAGGTYRQSPLTPTLALMFKPAEGATLYGSYVEALERGGVAGNNGSGGRTANYGEVMGPVRSRQVELGLKAGRERWAATAALFRIRRAAEYVNAANDFVQDGETRYQGLDLWGRYDLTPALSVAGGVMRLDARYLQTSADMAGRAVAGAPRFQATASVRYRVPQFPGLSLNAGGRHVGRSRLNTTSDLDLPSYTVFDGGAQFRTYLAGRDVTLNAQIQNLTDNRYWVYNGSNYMFAGAPRTLSLNVRMEF</sequence>
<dbReference type="Gene3D" id="2.170.130.10">
    <property type="entry name" value="TonB-dependent receptor, plug domain"/>
    <property type="match status" value="1"/>
</dbReference>
<evidence type="ECO:0000256" key="9">
    <source>
        <dbReference type="ARBA" id="ARBA00023065"/>
    </source>
</evidence>
<evidence type="ECO:0000256" key="8">
    <source>
        <dbReference type="ARBA" id="ARBA00023004"/>
    </source>
</evidence>
<keyword evidence="10 16" id="KW-0798">TonB box</keyword>
<evidence type="ECO:0000313" key="18">
    <source>
        <dbReference type="EMBL" id="OWY30771.1"/>
    </source>
</evidence>
<gene>
    <name evidence="18" type="ORF">CEJ42_01455</name>
</gene>
<evidence type="ECO:0000256" key="5">
    <source>
        <dbReference type="ARBA" id="ARBA00022496"/>
    </source>
</evidence>
<evidence type="ECO:0000256" key="1">
    <source>
        <dbReference type="ARBA" id="ARBA00004571"/>
    </source>
</evidence>
<dbReference type="GO" id="GO:0009279">
    <property type="term" value="C:cell outer membrane"/>
    <property type="evidence" value="ECO:0007669"/>
    <property type="project" value="UniProtKB-SubCell"/>
</dbReference>
<evidence type="ECO:0000256" key="4">
    <source>
        <dbReference type="ARBA" id="ARBA00022452"/>
    </source>
</evidence>
<dbReference type="SMART" id="SM00965">
    <property type="entry name" value="STN"/>
    <property type="match status" value="1"/>
</dbReference>
<dbReference type="Gene3D" id="2.40.170.20">
    <property type="entry name" value="TonB-dependent receptor, beta-barrel domain"/>
    <property type="match status" value="1"/>
</dbReference>
<keyword evidence="3 14" id="KW-0813">Transport</keyword>
<keyword evidence="8" id="KW-0408">Iron</keyword>
<evidence type="ECO:0000256" key="3">
    <source>
        <dbReference type="ARBA" id="ARBA00022448"/>
    </source>
</evidence>
<dbReference type="InterPro" id="IPR000531">
    <property type="entry name" value="Beta-barrel_TonB"/>
</dbReference>
<dbReference type="GO" id="GO:0038023">
    <property type="term" value="F:signaling receptor activity"/>
    <property type="evidence" value="ECO:0007669"/>
    <property type="project" value="InterPro"/>
</dbReference>
<evidence type="ECO:0000256" key="2">
    <source>
        <dbReference type="ARBA" id="ARBA00009810"/>
    </source>
</evidence>
<keyword evidence="12 18" id="KW-0675">Receptor</keyword>
<dbReference type="Pfam" id="PF07660">
    <property type="entry name" value="STN"/>
    <property type="match status" value="1"/>
</dbReference>
<dbReference type="InterPro" id="IPR036942">
    <property type="entry name" value="Beta-barrel_TonB_sf"/>
</dbReference>
<evidence type="ECO:0000256" key="13">
    <source>
        <dbReference type="ARBA" id="ARBA00023237"/>
    </source>
</evidence>
<dbReference type="Proteomes" id="UP000197596">
    <property type="component" value="Unassembled WGS sequence"/>
</dbReference>
<organism evidence="18 19">
    <name type="scientific">Herbaspirillum robiniae</name>
    <dbReference type="NCBI Taxonomy" id="2014887"/>
    <lineage>
        <taxon>Bacteria</taxon>
        <taxon>Pseudomonadati</taxon>
        <taxon>Pseudomonadota</taxon>
        <taxon>Betaproteobacteria</taxon>
        <taxon>Burkholderiales</taxon>
        <taxon>Oxalobacteraceae</taxon>
        <taxon>Herbaspirillum</taxon>
    </lineage>
</organism>
<proteinExistence type="inferred from homology"/>
<evidence type="ECO:0000256" key="7">
    <source>
        <dbReference type="ARBA" id="ARBA00022729"/>
    </source>
</evidence>
<dbReference type="Gene3D" id="3.55.50.30">
    <property type="match status" value="1"/>
</dbReference>
<dbReference type="Pfam" id="PF00593">
    <property type="entry name" value="TonB_dep_Rec_b-barrel"/>
    <property type="match status" value="1"/>
</dbReference>
<comment type="similarity">
    <text evidence="2 14 16">Belongs to the TonB-dependent receptor family.</text>
</comment>
<reference evidence="18 19" key="1">
    <citation type="submission" date="2017-06" db="EMBL/GenBank/DDBJ databases">
        <title>Herbaspirillum phytohormonus sp. nov., isolated from the root nodule of Robinia pseudoacacia in lead-zinc mine.</title>
        <authorList>
            <person name="Fan M."/>
            <person name="Lin Y."/>
        </authorList>
    </citation>
    <scope>NUCLEOTIDE SEQUENCE [LARGE SCALE GENOMIC DNA]</scope>
    <source>
        <strain evidence="18 19">HZ10</strain>
    </source>
</reference>
<dbReference type="CDD" id="cd01347">
    <property type="entry name" value="ligand_gated_channel"/>
    <property type="match status" value="1"/>
</dbReference>